<reference evidence="1 2" key="2">
    <citation type="journal article" date="2009" name="PLoS ONE">
        <title>An integrated genetic and cytogenetic map of the cucumber genome.</title>
        <authorList>
            <person name="Ren Y."/>
            <person name="Zhang Z."/>
            <person name="Liu J."/>
            <person name="Staub J.E."/>
            <person name="Han Y."/>
            <person name="Cheng Z."/>
            <person name="Li X."/>
            <person name="Lu J."/>
            <person name="Miao H."/>
            <person name="Kang H."/>
            <person name="Xie B."/>
            <person name="Gu X."/>
            <person name="Wang X."/>
            <person name="Du Y."/>
            <person name="Jin W."/>
            <person name="Huang S."/>
        </authorList>
    </citation>
    <scope>NUCLEOTIDE SEQUENCE [LARGE SCALE GENOMIC DNA]</scope>
    <source>
        <strain evidence="2">cv. 9930</strain>
    </source>
</reference>
<dbReference type="EMBL" id="CM002923">
    <property type="protein sequence ID" value="KGN60654.1"/>
    <property type="molecule type" value="Genomic_DNA"/>
</dbReference>
<dbReference type="Gramene" id="KGN60654">
    <property type="protein sequence ID" value="KGN60654"/>
    <property type="gene ID" value="Csa_2G006010"/>
</dbReference>
<dbReference type="Proteomes" id="UP000029981">
    <property type="component" value="Chromosome 2"/>
</dbReference>
<accession>A0A0A0LI01</accession>
<name>A0A0A0LI01_CUCSA</name>
<gene>
    <name evidence="1" type="ORF">Csa_2G006010</name>
</gene>
<evidence type="ECO:0000313" key="2">
    <source>
        <dbReference type="Proteomes" id="UP000029981"/>
    </source>
</evidence>
<evidence type="ECO:0000313" key="1">
    <source>
        <dbReference type="EMBL" id="KGN60654.1"/>
    </source>
</evidence>
<dbReference type="AlphaFoldDB" id="A0A0A0LI01"/>
<keyword evidence="2" id="KW-1185">Reference proteome</keyword>
<sequence length="89" mass="10061">MTTNLLIFRPIRIQPSATSGSSSGHRKPISIPCRHGWPQWRLDPPDYIGDNVEPDSYSTKKVTESQLSAGCLTEEKAKQLRIMTTRYNT</sequence>
<reference evidence="1 2" key="4">
    <citation type="journal article" date="2011" name="BMC Genomics">
        <title>RNA-Seq improves annotation of protein-coding genes in the cucumber genome.</title>
        <authorList>
            <person name="Li Z."/>
            <person name="Zhang Z."/>
            <person name="Yan P."/>
            <person name="Huang S."/>
            <person name="Fei Z."/>
            <person name="Lin K."/>
        </authorList>
    </citation>
    <scope>NUCLEOTIDE SEQUENCE [LARGE SCALE GENOMIC DNA]</scope>
    <source>
        <strain evidence="2">cv. 9930</strain>
    </source>
</reference>
<protein>
    <submittedName>
        <fullName evidence="1">Uncharacterized protein</fullName>
    </submittedName>
</protein>
<reference evidence="1 2" key="3">
    <citation type="journal article" date="2010" name="BMC Genomics">
        <title>Transcriptome sequencing and comparative analysis of cucumber flowers with different sex types.</title>
        <authorList>
            <person name="Guo S."/>
            <person name="Zheng Y."/>
            <person name="Joung J.G."/>
            <person name="Liu S."/>
            <person name="Zhang Z."/>
            <person name="Crasta O.R."/>
            <person name="Sobral B.W."/>
            <person name="Xu Y."/>
            <person name="Huang S."/>
            <person name="Fei Z."/>
        </authorList>
    </citation>
    <scope>NUCLEOTIDE SEQUENCE [LARGE SCALE GENOMIC DNA]</scope>
    <source>
        <strain evidence="2">cv. 9930</strain>
    </source>
</reference>
<reference evidence="1 2" key="1">
    <citation type="journal article" date="2009" name="Nat. Genet.">
        <title>The genome of the cucumber, Cucumis sativus L.</title>
        <authorList>
            <person name="Huang S."/>
            <person name="Li R."/>
            <person name="Zhang Z."/>
            <person name="Li L."/>
            <person name="Gu X."/>
            <person name="Fan W."/>
            <person name="Lucas W.J."/>
            <person name="Wang X."/>
            <person name="Xie B."/>
            <person name="Ni P."/>
            <person name="Ren Y."/>
            <person name="Zhu H."/>
            <person name="Li J."/>
            <person name="Lin K."/>
            <person name="Jin W."/>
            <person name="Fei Z."/>
            <person name="Li G."/>
            <person name="Staub J."/>
            <person name="Kilian A."/>
            <person name="van der Vossen E.A."/>
            <person name="Wu Y."/>
            <person name="Guo J."/>
            <person name="He J."/>
            <person name="Jia Z."/>
            <person name="Ren Y."/>
            <person name="Tian G."/>
            <person name="Lu Y."/>
            <person name="Ruan J."/>
            <person name="Qian W."/>
            <person name="Wang M."/>
            <person name="Huang Q."/>
            <person name="Li B."/>
            <person name="Xuan Z."/>
            <person name="Cao J."/>
            <person name="Asan"/>
            <person name="Wu Z."/>
            <person name="Zhang J."/>
            <person name="Cai Q."/>
            <person name="Bai Y."/>
            <person name="Zhao B."/>
            <person name="Han Y."/>
            <person name="Li Y."/>
            <person name="Li X."/>
            <person name="Wang S."/>
            <person name="Shi Q."/>
            <person name="Liu S."/>
            <person name="Cho W.K."/>
            <person name="Kim J.Y."/>
            <person name="Xu Y."/>
            <person name="Heller-Uszynska K."/>
            <person name="Miao H."/>
            <person name="Cheng Z."/>
            <person name="Zhang S."/>
            <person name="Wu J."/>
            <person name="Yang Y."/>
            <person name="Kang H."/>
            <person name="Li M."/>
            <person name="Liang H."/>
            <person name="Ren X."/>
            <person name="Shi Z."/>
            <person name="Wen M."/>
            <person name="Jian M."/>
            <person name="Yang H."/>
            <person name="Zhang G."/>
            <person name="Yang Z."/>
            <person name="Chen R."/>
            <person name="Liu S."/>
            <person name="Li J."/>
            <person name="Ma L."/>
            <person name="Liu H."/>
            <person name="Zhou Y."/>
            <person name="Zhao J."/>
            <person name="Fang X."/>
            <person name="Li G."/>
            <person name="Fang L."/>
            <person name="Li Y."/>
            <person name="Liu D."/>
            <person name="Zheng H."/>
            <person name="Zhang Y."/>
            <person name="Qin N."/>
            <person name="Li Z."/>
            <person name="Yang G."/>
            <person name="Yang S."/>
            <person name="Bolund L."/>
            <person name="Kristiansen K."/>
            <person name="Zheng H."/>
            <person name="Li S."/>
            <person name="Zhang X."/>
            <person name="Yang H."/>
            <person name="Wang J."/>
            <person name="Sun R."/>
            <person name="Zhang B."/>
            <person name="Jiang S."/>
            <person name="Wang J."/>
            <person name="Du Y."/>
            <person name="Li S."/>
        </authorList>
    </citation>
    <scope>NUCLEOTIDE SEQUENCE [LARGE SCALE GENOMIC DNA]</scope>
    <source>
        <strain evidence="2">cv. 9930</strain>
    </source>
</reference>
<organism evidence="1 2">
    <name type="scientific">Cucumis sativus</name>
    <name type="common">Cucumber</name>
    <dbReference type="NCBI Taxonomy" id="3659"/>
    <lineage>
        <taxon>Eukaryota</taxon>
        <taxon>Viridiplantae</taxon>
        <taxon>Streptophyta</taxon>
        <taxon>Embryophyta</taxon>
        <taxon>Tracheophyta</taxon>
        <taxon>Spermatophyta</taxon>
        <taxon>Magnoliopsida</taxon>
        <taxon>eudicotyledons</taxon>
        <taxon>Gunneridae</taxon>
        <taxon>Pentapetalae</taxon>
        <taxon>rosids</taxon>
        <taxon>fabids</taxon>
        <taxon>Cucurbitales</taxon>
        <taxon>Cucurbitaceae</taxon>
        <taxon>Benincaseae</taxon>
        <taxon>Cucumis</taxon>
    </lineage>
</organism>
<proteinExistence type="predicted"/>